<dbReference type="Proteomes" id="UP000224607">
    <property type="component" value="Unassembled WGS sequence"/>
</dbReference>
<reference evidence="3" key="2">
    <citation type="submission" date="2016-10" db="EMBL/GenBank/DDBJ databases">
        <authorList>
            <person name="de Groot N.N."/>
        </authorList>
    </citation>
    <scope>NUCLEOTIDE SEQUENCE [LARGE SCALE GENOMIC DNA]</scope>
    <source>
        <strain evidence="3">DSM 17908</strain>
    </source>
</reference>
<reference evidence="2 5" key="3">
    <citation type="journal article" date="2017" name="Nat. Microbiol.">
        <title>Natural product diversity associated with the nematode symbionts Photorhabdus and Xenorhabdus.</title>
        <authorList>
            <person name="Tobias N.J."/>
            <person name="Wolff H."/>
            <person name="Djahanschiri B."/>
            <person name="Grundmann F."/>
            <person name="Kronenwerth M."/>
            <person name="Shi Y.M."/>
            <person name="Simonyi S."/>
            <person name="Grun P."/>
            <person name="Shapiro-Ilan D."/>
            <person name="Pidot S.J."/>
            <person name="Stinear T.P."/>
            <person name="Ebersberger I."/>
            <person name="Bode H.B."/>
        </authorList>
    </citation>
    <scope>NUCLEOTIDE SEQUENCE [LARGE SCALE GENOMIC DNA]</scope>
    <source>
        <strain evidence="2 5">DSM 17908</strain>
    </source>
</reference>
<keyword evidence="5" id="KW-1185">Reference proteome</keyword>
<keyword evidence="1" id="KW-0812">Transmembrane</keyword>
<dbReference type="EMBL" id="NITY01000011">
    <property type="protein sequence ID" value="PHM39330.1"/>
    <property type="molecule type" value="Genomic_DNA"/>
</dbReference>
<dbReference type="EMBL" id="FORG01000013">
    <property type="protein sequence ID" value="SFJ67438.1"/>
    <property type="molecule type" value="Genomic_DNA"/>
</dbReference>
<sequence length="75" mass="8718">MAGRFGMESGIGKRMISNPIRNFLRVGVLLTVFFLFRQFAMIKHCVQNLLYVNHEYKNIINSIIFSDNVLLTYCT</sequence>
<feature type="transmembrane region" description="Helical" evidence="1">
    <location>
        <begin position="23"/>
        <end position="40"/>
    </location>
</feature>
<keyword evidence="1" id="KW-1133">Transmembrane helix</keyword>
<organism evidence="3 4">
    <name type="scientific">Xenorhabdus mauleonii</name>
    <dbReference type="NCBI Taxonomy" id="351675"/>
    <lineage>
        <taxon>Bacteria</taxon>
        <taxon>Pseudomonadati</taxon>
        <taxon>Pseudomonadota</taxon>
        <taxon>Gammaproteobacteria</taxon>
        <taxon>Enterobacterales</taxon>
        <taxon>Morganellaceae</taxon>
        <taxon>Xenorhabdus</taxon>
    </lineage>
</organism>
<dbReference type="Proteomes" id="UP000198919">
    <property type="component" value="Unassembled WGS sequence"/>
</dbReference>
<evidence type="ECO:0000313" key="5">
    <source>
        <dbReference type="Proteomes" id="UP000224607"/>
    </source>
</evidence>
<name>A0A1I3T8E5_9GAMM</name>
<accession>A0A1I3T8E5</accession>
<evidence type="ECO:0000256" key="1">
    <source>
        <dbReference type="SAM" id="Phobius"/>
    </source>
</evidence>
<proteinExistence type="predicted"/>
<evidence type="ECO:0000313" key="2">
    <source>
        <dbReference type="EMBL" id="PHM39330.1"/>
    </source>
</evidence>
<reference evidence="4" key="1">
    <citation type="submission" date="2016-10" db="EMBL/GenBank/DDBJ databases">
        <authorList>
            <person name="Varghese N."/>
            <person name="Submissions S."/>
        </authorList>
    </citation>
    <scope>NUCLEOTIDE SEQUENCE [LARGE SCALE GENOMIC DNA]</scope>
    <source>
        <strain evidence="4">DSM 17908</strain>
    </source>
</reference>
<gene>
    <name evidence="3" type="ORF">SAMN05421680_11346</name>
    <name evidence="2" type="ORF">Xmau_02937</name>
</gene>
<keyword evidence="1" id="KW-0472">Membrane</keyword>
<protein>
    <submittedName>
        <fullName evidence="3">Uncharacterized protein</fullName>
    </submittedName>
</protein>
<dbReference type="AlphaFoldDB" id="A0A1I3T8E5"/>
<evidence type="ECO:0000313" key="4">
    <source>
        <dbReference type="Proteomes" id="UP000198919"/>
    </source>
</evidence>
<evidence type="ECO:0000313" key="3">
    <source>
        <dbReference type="EMBL" id="SFJ67438.1"/>
    </source>
</evidence>